<keyword evidence="2" id="KW-1133">Transmembrane helix</keyword>
<keyword evidence="2" id="KW-0472">Membrane</keyword>
<organism evidence="3 4">
    <name type="scientific">Ornithinimicrobium cerasi</name>
    <dbReference type="NCBI Taxonomy" id="2248773"/>
    <lineage>
        <taxon>Bacteria</taxon>
        <taxon>Bacillati</taxon>
        <taxon>Actinomycetota</taxon>
        <taxon>Actinomycetes</taxon>
        <taxon>Micrococcales</taxon>
        <taxon>Ornithinimicrobiaceae</taxon>
        <taxon>Ornithinimicrobium</taxon>
    </lineage>
</organism>
<reference evidence="4" key="1">
    <citation type="submission" date="2017-08" db="EMBL/GenBank/DDBJ databases">
        <authorList>
            <person name="Varghese N."/>
            <person name="Submissions S."/>
        </authorList>
    </citation>
    <scope>NUCLEOTIDE SEQUENCE [LARGE SCALE GENOMIC DNA]</scope>
    <source>
        <strain evidence="4">USBA17B2</strain>
    </source>
</reference>
<gene>
    <name evidence="3" type="ORF">SAMN05421879_107168</name>
</gene>
<dbReference type="Proteomes" id="UP000219688">
    <property type="component" value="Unassembled WGS sequence"/>
</dbReference>
<proteinExistence type="predicted"/>
<keyword evidence="4" id="KW-1185">Reference proteome</keyword>
<dbReference type="EMBL" id="OBQK01000007">
    <property type="protein sequence ID" value="SOC56407.1"/>
    <property type="molecule type" value="Genomic_DNA"/>
</dbReference>
<evidence type="ECO:0008006" key="5">
    <source>
        <dbReference type="Google" id="ProtNLM"/>
    </source>
</evidence>
<evidence type="ECO:0000256" key="1">
    <source>
        <dbReference type="SAM" id="MobiDB-lite"/>
    </source>
</evidence>
<dbReference type="AlphaFoldDB" id="A0A285VRA1"/>
<sequence>MDGATVSLVSHASSPDNGRTPADPASDAAPIVPPAVPLRTITLVRWGTLAWVLVLLVLALVPAWRSGERDWWFWVPVAGIALGVVGYVYLRRGRGNAATA</sequence>
<evidence type="ECO:0000256" key="2">
    <source>
        <dbReference type="SAM" id="Phobius"/>
    </source>
</evidence>
<name>A0A285VRA1_9MICO</name>
<accession>A0A285VRA1</accession>
<evidence type="ECO:0000313" key="4">
    <source>
        <dbReference type="Proteomes" id="UP000219688"/>
    </source>
</evidence>
<feature type="transmembrane region" description="Helical" evidence="2">
    <location>
        <begin position="43"/>
        <end position="65"/>
    </location>
</feature>
<evidence type="ECO:0000313" key="3">
    <source>
        <dbReference type="EMBL" id="SOC56407.1"/>
    </source>
</evidence>
<protein>
    <recommendedName>
        <fullName evidence="5">DUF2530 domain-containing protein</fullName>
    </recommendedName>
</protein>
<keyword evidence="2" id="KW-0812">Transmembrane</keyword>
<feature type="compositionally biased region" description="Polar residues" evidence="1">
    <location>
        <begin position="7"/>
        <end position="17"/>
    </location>
</feature>
<feature type="region of interest" description="Disordered" evidence="1">
    <location>
        <begin position="1"/>
        <end position="32"/>
    </location>
</feature>
<feature type="transmembrane region" description="Helical" evidence="2">
    <location>
        <begin position="71"/>
        <end position="90"/>
    </location>
</feature>